<feature type="domain" description="FAD-binding" evidence="2">
    <location>
        <begin position="14"/>
        <end position="357"/>
    </location>
</feature>
<dbReference type="GO" id="GO:0004497">
    <property type="term" value="F:monooxygenase activity"/>
    <property type="evidence" value="ECO:0007669"/>
    <property type="project" value="UniProtKB-KW"/>
</dbReference>
<evidence type="ECO:0000313" key="3">
    <source>
        <dbReference type="EMBL" id="XCP92708.1"/>
    </source>
</evidence>
<dbReference type="PRINTS" id="PR00420">
    <property type="entry name" value="RNGMNOXGNASE"/>
</dbReference>
<dbReference type="InterPro" id="IPR036188">
    <property type="entry name" value="FAD/NAD-bd_sf"/>
</dbReference>
<accession>A0AAU8N876</accession>
<dbReference type="EMBL" id="CP159992">
    <property type="protein sequence ID" value="XCP92708.1"/>
    <property type="molecule type" value="Genomic_DNA"/>
</dbReference>
<protein>
    <submittedName>
        <fullName evidence="3">FAD-dependent monooxygenase</fullName>
    </submittedName>
</protein>
<keyword evidence="3" id="KW-0503">Monooxygenase</keyword>
<organism evidence="3">
    <name type="scientific">Paenibacillus sp. AN1007</name>
    <dbReference type="NCBI Taxonomy" id="3151385"/>
    <lineage>
        <taxon>Bacteria</taxon>
        <taxon>Bacillati</taxon>
        <taxon>Bacillota</taxon>
        <taxon>Bacilli</taxon>
        <taxon>Bacillales</taxon>
        <taxon>Paenibacillaceae</taxon>
        <taxon>Paenibacillus</taxon>
    </lineage>
</organism>
<dbReference type="GO" id="GO:0071949">
    <property type="term" value="F:FAD binding"/>
    <property type="evidence" value="ECO:0007669"/>
    <property type="project" value="InterPro"/>
</dbReference>
<reference evidence="3" key="1">
    <citation type="submission" date="2024-05" db="EMBL/GenBank/DDBJ databases">
        <title>Draft genome assemblies of 36 bacteria isolated from hibernating arctic ground squirrels.</title>
        <authorList>
            <person name="McKee H."/>
            <person name="Mullen L."/>
            <person name="Drown D.M."/>
            <person name="Duddleston K.N."/>
        </authorList>
    </citation>
    <scope>NUCLEOTIDE SEQUENCE</scope>
    <source>
        <strain evidence="3">AN1007</strain>
    </source>
</reference>
<dbReference type="Pfam" id="PF01494">
    <property type="entry name" value="FAD_binding_3"/>
    <property type="match status" value="1"/>
</dbReference>
<dbReference type="InterPro" id="IPR002938">
    <property type="entry name" value="FAD-bd"/>
</dbReference>
<evidence type="ECO:0000259" key="2">
    <source>
        <dbReference type="Pfam" id="PF01494"/>
    </source>
</evidence>
<keyword evidence="1" id="KW-0560">Oxidoreductase</keyword>
<dbReference type="PANTHER" id="PTHR43476:SF5">
    <property type="entry name" value="FAD-DEPENDENT MONOOXYGENASE"/>
    <property type="match status" value="1"/>
</dbReference>
<sequence length="377" mass="41260">MNSIKSYQASDASDTDVCIVGAGPGGALLSYLLNRKGISSLLIERQPHLHKSFRGELLNADGEAILNKHGLYAPIQQRGVLPLEQIQYWEEGSIIHTIHPDVNKGENHVGIHVPQDHLLEAITAQTEGLSPLHQVRFNTVMTGLLRDKSGRVAGINVRQKGVPASIRASVVIGADGRYSAVRKHAGLVPDIRKHGYDLLWARIPAPAGWEPAVRMAGMDGQQLALFSQYGGYVQIGWNIPEGGYAKLREMPFAPFVGKLVSAFPCLADAVAAHIQNWSDFVLLSVESSYSSRWAEDNVVLIGDAAHTMTPTGAFGLNAALEDADVLSELLLQMAEGRFESAEVLQQLQAIRGPKVQQQLARQVEMESSFRQRYESFR</sequence>
<evidence type="ECO:0000256" key="1">
    <source>
        <dbReference type="ARBA" id="ARBA00023002"/>
    </source>
</evidence>
<gene>
    <name evidence="3" type="ORF">ABXS70_15755</name>
</gene>
<dbReference type="SUPFAM" id="SSF51905">
    <property type="entry name" value="FAD/NAD(P)-binding domain"/>
    <property type="match status" value="1"/>
</dbReference>
<dbReference type="InterPro" id="IPR050631">
    <property type="entry name" value="PheA/TfdB_FAD_monoxygenase"/>
</dbReference>
<dbReference type="Gene3D" id="3.50.50.60">
    <property type="entry name" value="FAD/NAD(P)-binding domain"/>
    <property type="match status" value="2"/>
</dbReference>
<dbReference type="AlphaFoldDB" id="A0AAU8N876"/>
<dbReference type="PANTHER" id="PTHR43476">
    <property type="entry name" value="3-(3-HYDROXY-PHENYL)PROPIONATE/3-HYDROXYCINNAMIC ACID HYDROXYLASE"/>
    <property type="match status" value="1"/>
</dbReference>
<proteinExistence type="predicted"/>
<dbReference type="RefSeq" id="WP_342555353.1">
    <property type="nucleotide sequence ID" value="NZ_CP159992.1"/>
</dbReference>
<name>A0AAU8N876_9BACL</name>